<dbReference type="Gene3D" id="1.10.8.10">
    <property type="entry name" value="DNA helicase RuvA subunit, C-terminal domain"/>
    <property type="match status" value="1"/>
</dbReference>
<comment type="caution">
    <text evidence="5">Lacks conserved residue(s) required for the propagation of feature annotation.</text>
</comment>
<dbReference type="GO" id="GO:0032259">
    <property type="term" value="P:methylation"/>
    <property type="evidence" value="ECO:0007669"/>
    <property type="project" value="UniProtKB-KW"/>
</dbReference>
<dbReference type="PANTHER" id="PTHR18895:SF74">
    <property type="entry name" value="MTRF1L RELEASE FACTOR GLUTAMINE METHYLTRANSFERASE"/>
    <property type="match status" value="1"/>
</dbReference>
<evidence type="ECO:0000256" key="2">
    <source>
        <dbReference type="ARBA" id="ARBA00022679"/>
    </source>
</evidence>
<dbReference type="InterPro" id="IPR050320">
    <property type="entry name" value="N5-glutamine_MTase"/>
</dbReference>
<dbReference type="NCBIfam" id="TIGR00536">
    <property type="entry name" value="hemK_fam"/>
    <property type="match status" value="1"/>
</dbReference>
<sequence>MTLREDIARAREILAGAGVESPEVDARELAAHLLGCSPLEVTLRAAETPPGYWELVERRARREPLQYILGQAAFGPLSLAVGPGVFIPRPETEVLADWAVRGLRGVDKPLVIDLCTGSGALAAYIVHQRGDAQVVAVERSPEAAAWARRNLEPLGVELRLGDATDPALLADLAGKAHAVVSNPPYVPESEGLPAEIYHDPHEAVFAGADGMSVINRLVGPAAALLRPGGLLGIEHDDTTALAVAELVAGLPLMSPPEPLRDLSGRDRFVIAGKLNN</sequence>
<evidence type="ECO:0000256" key="1">
    <source>
        <dbReference type="ARBA" id="ARBA00022603"/>
    </source>
</evidence>
<dbReference type="SUPFAM" id="SSF53335">
    <property type="entry name" value="S-adenosyl-L-methionine-dependent methyltransferases"/>
    <property type="match status" value="1"/>
</dbReference>
<feature type="binding site" evidence="5">
    <location>
        <position position="182"/>
    </location>
    <ligand>
        <name>S-adenosyl-L-methionine</name>
        <dbReference type="ChEBI" id="CHEBI:59789"/>
    </ligand>
</feature>
<dbReference type="InterPro" id="IPR029063">
    <property type="entry name" value="SAM-dependent_MTases_sf"/>
</dbReference>
<dbReference type="InterPro" id="IPR040758">
    <property type="entry name" value="PrmC_N"/>
</dbReference>
<name>A0A0N8W0D0_9CORY</name>
<dbReference type="RefSeq" id="WP_055177812.1">
    <property type="nucleotide sequence ID" value="NZ_JAUSQY010000001.1"/>
</dbReference>
<dbReference type="EMBL" id="LKEV01000003">
    <property type="protein sequence ID" value="KQB86354.1"/>
    <property type="molecule type" value="Genomic_DNA"/>
</dbReference>
<evidence type="ECO:0000256" key="3">
    <source>
        <dbReference type="ARBA" id="ARBA00022691"/>
    </source>
</evidence>
<comment type="catalytic activity">
    <reaction evidence="4 5">
        <text>L-glutaminyl-[peptide chain release factor] + S-adenosyl-L-methionine = N(5)-methyl-L-glutaminyl-[peptide chain release factor] + S-adenosyl-L-homocysteine + H(+)</text>
        <dbReference type="Rhea" id="RHEA:42896"/>
        <dbReference type="Rhea" id="RHEA-COMP:10271"/>
        <dbReference type="Rhea" id="RHEA-COMP:10272"/>
        <dbReference type="ChEBI" id="CHEBI:15378"/>
        <dbReference type="ChEBI" id="CHEBI:30011"/>
        <dbReference type="ChEBI" id="CHEBI:57856"/>
        <dbReference type="ChEBI" id="CHEBI:59789"/>
        <dbReference type="ChEBI" id="CHEBI:61891"/>
        <dbReference type="EC" id="2.1.1.297"/>
    </reaction>
</comment>
<evidence type="ECO:0000256" key="5">
    <source>
        <dbReference type="HAMAP-Rule" id="MF_02126"/>
    </source>
</evidence>
<dbReference type="OrthoDB" id="9800643at2"/>
<dbReference type="Proteomes" id="UP000050488">
    <property type="component" value="Unassembled WGS sequence"/>
</dbReference>
<feature type="domain" description="Methyltransferase small" evidence="6">
    <location>
        <begin position="111"/>
        <end position="189"/>
    </location>
</feature>
<dbReference type="InterPro" id="IPR019874">
    <property type="entry name" value="RF_methyltr_PrmC"/>
</dbReference>
<dbReference type="InterPro" id="IPR007848">
    <property type="entry name" value="Small_mtfrase_dom"/>
</dbReference>
<organism evidence="8 9">
    <name type="scientific">Corynebacterium lowii</name>
    <dbReference type="NCBI Taxonomy" id="1544413"/>
    <lineage>
        <taxon>Bacteria</taxon>
        <taxon>Bacillati</taxon>
        <taxon>Actinomycetota</taxon>
        <taxon>Actinomycetes</taxon>
        <taxon>Mycobacteriales</taxon>
        <taxon>Corynebacteriaceae</taxon>
        <taxon>Corynebacterium</taxon>
    </lineage>
</organism>
<evidence type="ECO:0000256" key="4">
    <source>
        <dbReference type="ARBA" id="ARBA00048391"/>
    </source>
</evidence>
<dbReference type="GO" id="GO:0102559">
    <property type="term" value="F:peptide chain release factor N(5)-glutamine methyltransferase activity"/>
    <property type="evidence" value="ECO:0007669"/>
    <property type="project" value="UniProtKB-EC"/>
</dbReference>
<keyword evidence="1 5" id="KW-0489">Methyltransferase</keyword>
<dbReference type="InterPro" id="IPR002052">
    <property type="entry name" value="DNA_methylase_N6_adenine_CS"/>
</dbReference>
<dbReference type="PANTHER" id="PTHR18895">
    <property type="entry name" value="HEMK METHYLTRANSFERASE"/>
    <property type="match status" value="1"/>
</dbReference>
<dbReference type="Pfam" id="PF05175">
    <property type="entry name" value="MTS"/>
    <property type="match status" value="1"/>
</dbReference>
<dbReference type="PATRIC" id="fig|1544413.3.peg.1282"/>
<dbReference type="AlphaFoldDB" id="A0A0N8W0D0"/>
<feature type="binding site" evidence="5">
    <location>
        <position position="138"/>
    </location>
    <ligand>
        <name>S-adenosyl-L-methionine</name>
        <dbReference type="ChEBI" id="CHEBI:59789"/>
    </ligand>
</feature>
<dbReference type="HAMAP" id="MF_02126">
    <property type="entry name" value="RF_methyltr_PrmC"/>
    <property type="match status" value="1"/>
</dbReference>
<dbReference type="GO" id="GO:0003676">
    <property type="term" value="F:nucleic acid binding"/>
    <property type="evidence" value="ECO:0007669"/>
    <property type="project" value="InterPro"/>
</dbReference>
<dbReference type="Gene3D" id="3.40.50.150">
    <property type="entry name" value="Vaccinia Virus protein VP39"/>
    <property type="match status" value="1"/>
</dbReference>
<dbReference type="Pfam" id="PF17827">
    <property type="entry name" value="PrmC_N"/>
    <property type="match status" value="1"/>
</dbReference>
<dbReference type="CDD" id="cd02440">
    <property type="entry name" value="AdoMet_MTases"/>
    <property type="match status" value="1"/>
</dbReference>
<feature type="domain" description="Release factor glutamine methyltransferase N-terminal" evidence="7">
    <location>
        <begin position="8"/>
        <end position="70"/>
    </location>
</feature>
<evidence type="ECO:0000259" key="7">
    <source>
        <dbReference type="Pfam" id="PF17827"/>
    </source>
</evidence>
<comment type="similarity">
    <text evidence="5">Belongs to the protein N5-glutamine methyltransferase family. PrmC subfamily.</text>
</comment>
<protein>
    <recommendedName>
        <fullName evidence="5">Release factor glutamine methyltransferase</fullName>
        <shortName evidence="5">RF MTase</shortName>
        <ecNumber evidence="5">2.1.1.297</ecNumber>
    </recommendedName>
    <alternativeName>
        <fullName evidence="5">N5-glutamine methyltransferase PrmC</fullName>
    </alternativeName>
    <alternativeName>
        <fullName evidence="5">Protein-(glutamine-N5) MTase PrmC</fullName>
    </alternativeName>
    <alternativeName>
        <fullName evidence="5">Protein-glutamine N-methyltransferase PrmC</fullName>
    </alternativeName>
</protein>
<dbReference type="InterPro" id="IPR004556">
    <property type="entry name" value="HemK-like"/>
</dbReference>
<gene>
    <name evidence="5 8" type="primary">prmC</name>
    <name evidence="8" type="ORF">Clow_01274</name>
</gene>
<evidence type="ECO:0000313" key="8">
    <source>
        <dbReference type="EMBL" id="KQB86354.1"/>
    </source>
</evidence>
<keyword evidence="2 5" id="KW-0808">Transferase</keyword>
<proteinExistence type="inferred from homology"/>
<dbReference type="EC" id="2.1.1.297" evidence="5"/>
<dbReference type="STRING" id="1544413.Clow_01274"/>
<keyword evidence="9" id="KW-1185">Reference proteome</keyword>
<evidence type="ECO:0000313" key="9">
    <source>
        <dbReference type="Proteomes" id="UP000050488"/>
    </source>
</evidence>
<feature type="binding site" evidence="5">
    <location>
        <begin position="182"/>
        <end position="185"/>
    </location>
    <ligand>
        <name>substrate</name>
    </ligand>
</feature>
<comment type="function">
    <text evidence="5">Methylates the class 1 translation termination release factors RF1/PrfA and RF2/PrfB on the glutamine residue of the universally conserved GGQ motif.</text>
</comment>
<dbReference type="NCBIfam" id="TIGR03534">
    <property type="entry name" value="RF_mod_PrmC"/>
    <property type="match status" value="1"/>
</dbReference>
<reference evidence="8 9" key="1">
    <citation type="submission" date="2015-10" db="EMBL/GenBank/DDBJ databases">
        <title>Corynebacteirum lowii and Corynebacterium oculi species nova, derived from human clinical disease and and emended description of Corynebacterium mastiditis.</title>
        <authorList>
            <person name="Bernard K."/>
            <person name="Pacheco A.L."/>
            <person name="Mcdougall C."/>
            <person name="Burtx T."/>
            <person name="Weibe D."/>
            <person name="Tyler S."/>
            <person name="Olson A.B."/>
            <person name="Cnockaert M."/>
            <person name="Eguchi H."/>
            <person name="Kuwahara T."/>
            <person name="Nakayama-Imaohji H."/>
            <person name="Boudewijins M."/>
            <person name="Van Hoecke F."/>
            <person name="Bernier A.-M."/>
            <person name="Vandamme P."/>
        </authorList>
    </citation>
    <scope>NUCLEOTIDE SEQUENCE [LARGE SCALE GENOMIC DNA]</scope>
    <source>
        <strain evidence="8 9">NML 130206</strain>
    </source>
</reference>
<dbReference type="PROSITE" id="PS00092">
    <property type="entry name" value="N6_MTASE"/>
    <property type="match status" value="1"/>
</dbReference>
<keyword evidence="3 5" id="KW-0949">S-adenosyl-L-methionine</keyword>
<evidence type="ECO:0000259" key="6">
    <source>
        <dbReference type="Pfam" id="PF05175"/>
    </source>
</evidence>
<comment type="caution">
    <text evidence="8">The sequence shown here is derived from an EMBL/GenBank/DDBJ whole genome shotgun (WGS) entry which is preliminary data.</text>
</comment>
<accession>A0A0N8W0D0</accession>